<gene>
    <name evidence="2" type="ORF">GKE97_07125</name>
</gene>
<dbReference type="Proteomes" id="UP000434475">
    <property type="component" value="Unassembled WGS sequence"/>
</dbReference>
<dbReference type="AlphaFoldDB" id="A0A6I2QY58"/>
<dbReference type="InterPro" id="IPR043502">
    <property type="entry name" value="DNA/RNA_pol_sf"/>
</dbReference>
<protein>
    <recommendedName>
        <fullName evidence="1">Reverse transcriptase domain-containing protein</fullName>
    </recommendedName>
</protein>
<evidence type="ECO:0000259" key="1">
    <source>
        <dbReference type="PROSITE" id="PS50878"/>
    </source>
</evidence>
<comment type="caution">
    <text evidence="2">The sequence shown here is derived from an EMBL/GenBank/DDBJ whole genome shotgun (WGS) entry which is preliminary data.</text>
</comment>
<dbReference type="InterPro" id="IPR000477">
    <property type="entry name" value="RT_dom"/>
</dbReference>
<sequence length="386" mass="46130">MKSYNHLYEKTISETNRRYALSQAKHSKRFRKIMKHRHMSDDAAVEQSLDWIVNYENAEHVPVYIYDGITRKERTIIVPTMEELLVQHCIVNAMKPMFCKGMYEHSYASLPGRGAHKGKQVIEKWIRTDPKNCKYVLKMDIRHFFDSIPHDRLKAKLKKTIHDEKMLELLFRIIDVTEVGIPLGFYTSQWLSNWYLQGLDHFIKEQLCAVHYMRYMDDMVIFGSNKRVLHRMRQAISDYLEMELGLELKANWQVFRFSYGNNQGRDLDFMGFRFYRNRTILRKSIMYKATRKARKISKKEKATILDARQMLSYLGWIDCTDTYLMYRKWIKPCVSFQQLKRKVSRYDKYDEKRVYQKLVSLYTAKGGKSHGVKLQICREHSPTDCT</sequence>
<dbReference type="RefSeq" id="WP_172697499.1">
    <property type="nucleotide sequence ID" value="NZ_WKPR01000005.1"/>
</dbReference>
<dbReference type="CDD" id="cd01651">
    <property type="entry name" value="RT_G2_intron"/>
    <property type="match status" value="1"/>
</dbReference>
<dbReference type="PANTHER" id="PTHR34047:SF8">
    <property type="entry name" value="PROTEIN YKFC"/>
    <property type="match status" value="1"/>
</dbReference>
<evidence type="ECO:0000313" key="3">
    <source>
        <dbReference type="Proteomes" id="UP000434475"/>
    </source>
</evidence>
<name>A0A6I2QY58_FLAPL</name>
<dbReference type="PANTHER" id="PTHR34047">
    <property type="entry name" value="NUCLEAR INTRON MATURASE 1, MITOCHONDRIAL-RELATED"/>
    <property type="match status" value="1"/>
</dbReference>
<dbReference type="PROSITE" id="PS50878">
    <property type="entry name" value="RT_POL"/>
    <property type="match status" value="1"/>
</dbReference>
<reference evidence="2 3" key="1">
    <citation type="journal article" date="2019" name="Nat. Med.">
        <title>A library of human gut bacterial isolates paired with longitudinal multiomics data enables mechanistic microbiome research.</title>
        <authorList>
            <person name="Poyet M."/>
            <person name="Groussin M."/>
            <person name="Gibbons S.M."/>
            <person name="Avila-Pacheco J."/>
            <person name="Jiang X."/>
            <person name="Kearney S.M."/>
            <person name="Perrotta A.R."/>
            <person name="Berdy B."/>
            <person name="Zhao S."/>
            <person name="Lieberman T.D."/>
            <person name="Swanson P.K."/>
            <person name="Smith M."/>
            <person name="Roesemann S."/>
            <person name="Alexander J.E."/>
            <person name="Rich S.A."/>
            <person name="Livny J."/>
            <person name="Vlamakis H."/>
            <person name="Clish C."/>
            <person name="Bullock K."/>
            <person name="Deik A."/>
            <person name="Scott J."/>
            <person name="Pierce K.A."/>
            <person name="Xavier R.J."/>
            <person name="Alm E.J."/>
        </authorList>
    </citation>
    <scope>NUCLEOTIDE SEQUENCE [LARGE SCALE GENOMIC DNA]</scope>
    <source>
        <strain evidence="2 3">BIOML-A2</strain>
    </source>
</reference>
<dbReference type="InterPro" id="IPR051083">
    <property type="entry name" value="GrpII_Intron_Splice-Mob/Def"/>
</dbReference>
<dbReference type="Pfam" id="PF00078">
    <property type="entry name" value="RVT_1"/>
    <property type="match status" value="1"/>
</dbReference>
<organism evidence="2 3">
    <name type="scientific">Flavonifractor plautii</name>
    <name type="common">Fusobacterium plautii</name>
    <dbReference type="NCBI Taxonomy" id="292800"/>
    <lineage>
        <taxon>Bacteria</taxon>
        <taxon>Bacillati</taxon>
        <taxon>Bacillota</taxon>
        <taxon>Clostridia</taxon>
        <taxon>Eubacteriales</taxon>
        <taxon>Oscillospiraceae</taxon>
        <taxon>Flavonifractor</taxon>
    </lineage>
</organism>
<accession>A0A6I2QY58</accession>
<dbReference type="EMBL" id="WKPR01000005">
    <property type="protein sequence ID" value="MSB19288.1"/>
    <property type="molecule type" value="Genomic_DNA"/>
</dbReference>
<feature type="domain" description="Reverse transcriptase" evidence="1">
    <location>
        <begin position="1"/>
        <end position="274"/>
    </location>
</feature>
<evidence type="ECO:0000313" key="2">
    <source>
        <dbReference type="EMBL" id="MSB19288.1"/>
    </source>
</evidence>
<dbReference type="SUPFAM" id="SSF56672">
    <property type="entry name" value="DNA/RNA polymerases"/>
    <property type="match status" value="1"/>
</dbReference>
<proteinExistence type="predicted"/>